<keyword evidence="12 15" id="KW-0460">Magnesium</keyword>
<accession>A0A965ZGQ3</accession>
<evidence type="ECO:0000256" key="12">
    <source>
        <dbReference type="ARBA" id="ARBA00022842"/>
    </source>
</evidence>
<comment type="cofactor">
    <cofactor evidence="1 15">
        <name>Mg(2+)</name>
        <dbReference type="ChEBI" id="CHEBI:18420"/>
    </cofactor>
</comment>
<dbReference type="PANTHER" id="PTHR43340:SF1">
    <property type="entry name" value="HYPOXANTHINE PHOSPHORIBOSYLTRANSFERASE"/>
    <property type="match status" value="1"/>
</dbReference>
<evidence type="ECO:0000256" key="7">
    <source>
        <dbReference type="ARBA" id="ARBA00022676"/>
    </source>
</evidence>
<evidence type="ECO:0000256" key="14">
    <source>
        <dbReference type="ARBA" id="ARBA00049402"/>
    </source>
</evidence>
<dbReference type="InterPro" id="IPR050408">
    <property type="entry name" value="HGPRT"/>
</dbReference>
<sequence length="180" mass="20135">MNVKVADLKFEPLIEEDTIKQRIAVLGEQISKEYEGKLPVFLGVLNGSFLFIADLVREVTTPCEVTFTKLASYFGGTVSSLTVRSDIELSIDISNRDVIIVEDIIDSGNTLAYLIERLKVFNPASLKVCTLLSKTDAIEIHMPELTYIGFEIANEFVVGYGLDYKEQGRNLKSIYRMVGE</sequence>
<keyword evidence="7 15" id="KW-0328">Glycosyltransferase</keyword>
<dbReference type="EC" id="2.4.2.8" evidence="5 15"/>
<dbReference type="CDD" id="cd06223">
    <property type="entry name" value="PRTases_typeI"/>
    <property type="match status" value="1"/>
</dbReference>
<dbReference type="AlphaFoldDB" id="A0A965ZGQ3"/>
<evidence type="ECO:0000259" key="16">
    <source>
        <dbReference type="Pfam" id="PF00156"/>
    </source>
</evidence>
<evidence type="ECO:0000256" key="13">
    <source>
        <dbReference type="ARBA" id="ARBA00048811"/>
    </source>
</evidence>
<keyword evidence="11 15" id="KW-0547">Nucleotide-binding</keyword>
<keyword evidence="10 15" id="KW-0660">Purine salvage</keyword>
<dbReference type="GO" id="GO:0000166">
    <property type="term" value="F:nucleotide binding"/>
    <property type="evidence" value="ECO:0007669"/>
    <property type="project" value="UniProtKB-KW"/>
</dbReference>
<evidence type="ECO:0000256" key="1">
    <source>
        <dbReference type="ARBA" id="ARBA00001946"/>
    </source>
</evidence>
<name>A0A965ZGQ3_9SPHI</name>
<dbReference type="SUPFAM" id="SSF53271">
    <property type="entry name" value="PRTase-like"/>
    <property type="match status" value="1"/>
</dbReference>
<comment type="pathway">
    <text evidence="3 15">Purine metabolism; IMP biosynthesis via salvage pathway; IMP from hypoxanthine: step 1/1.</text>
</comment>
<evidence type="ECO:0000256" key="11">
    <source>
        <dbReference type="ARBA" id="ARBA00022741"/>
    </source>
</evidence>
<dbReference type="GO" id="GO:0005829">
    <property type="term" value="C:cytosol"/>
    <property type="evidence" value="ECO:0007669"/>
    <property type="project" value="TreeGrafter"/>
</dbReference>
<evidence type="ECO:0000256" key="5">
    <source>
        <dbReference type="ARBA" id="ARBA00011895"/>
    </source>
</evidence>
<dbReference type="Gene3D" id="3.40.50.2020">
    <property type="match status" value="1"/>
</dbReference>
<dbReference type="GO" id="GO:0004422">
    <property type="term" value="F:hypoxanthine phosphoribosyltransferase activity"/>
    <property type="evidence" value="ECO:0007669"/>
    <property type="project" value="InterPro"/>
</dbReference>
<protein>
    <recommendedName>
        <fullName evidence="5 15">Hypoxanthine phosphoribosyltransferase</fullName>
        <ecNumber evidence="5 15">2.4.2.8</ecNumber>
    </recommendedName>
</protein>
<keyword evidence="18" id="KW-1185">Reference proteome</keyword>
<reference evidence="17" key="2">
    <citation type="submission" date="2020-10" db="EMBL/GenBank/DDBJ databases">
        <title>Mucilaginibacter sp. nov., isolated from soil.</title>
        <authorList>
            <person name="Jeon C.O."/>
        </authorList>
    </citation>
    <scope>NUCLEOTIDE SEQUENCE</scope>
    <source>
        <strain evidence="17">R11</strain>
    </source>
</reference>
<feature type="domain" description="Phosphoribosyltransferase" evidence="16">
    <location>
        <begin position="19"/>
        <end position="164"/>
    </location>
</feature>
<dbReference type="RefSeq" id="WP_166585329.1">
    <property type="nucleotide sequence ID" value="NZ_WWEO01000041.1"/>
</dbReference>
<dbReference type="EMBL" id="WWEO01000041">
    <property type="protein sequence ID" value="NCD69351.1"/>
    <property type="molecule type" value="Genomic_DNA"/>
</dbReference>
<evidence type="ECO:0000256" key="3">
    <source>
        <dbReference type="ARBA" id="ARBA00004669"/>
    </source>
</evidence>
<comment type="similarity">
    <text evidence="4 15">Belongs to the purine/pyrimidine phosphoribosyltransferase family.</text>
</comment>
<dbReference type="Proteomes" id="UP000638732">
    <property type="component" value="Unassembled WGS sequence"/>
</dbReference>
<dbReference type="GO" id="GO:0032264">
    <property type="term" value="P:IMP salvage"/>
    <property type="evidence" value="ECO:0007669"/>
    <property type="project" value="TreeGrafter"/>
</dbReference>
<evidence type="ECO:0000256" key="10">
    <source>
        <dbReference type="ARBA" id="ARBA00022726"/>
    </source>
</evidence>
<evidence type="ECO:0000256" key="6">
    <source>
        <dbReference type="ARBA" id="ARBA00022490"/>
    </source>
</evidence>
<proteinExistence type="inferred from homology"/>
<dbReference type="GO" id="GO:0006166">
    <property type="term" value="P:purine ribonucleoside salvage"/>
    <property type="evidence" value="ECO:0007669"/>
    <property type="project" value="UniProtKB-KW"/>
</dbReference>
<comment type="catalytic activity">
    <reaction evidence="13">
        <text>GMP + diphosphate = guanine + 5-phospho-alpha-D-ribose 1-diphosphate</text>
        <dbReference type="Rhea" id="RHEA:25424"/>
        <dbReference type="ChEBI" id="CHEBI:16235"/>
        <dbReference type="ChEBI" id="CHEBI:33019"/>
        <dbReference type="ChEBI" id="CHEBI:58017"/>
        <dbReference type="ChEBI" id="CHEBI:58115"/>
        <dbReference type="EC" id="2.4.2.8"/>
    </reaction>
    <physiologicalReaction direction="right-to-left" evidence="13">
        <dbReference type="Rhea" id="RHEA:25426"/>
    </physiologicalReaction>
</comment>
<gene>
    <name evidence="17" type="primary">hpt</name>
    <name evidence="17" type="ORF">GSY63_08275</name>
</gene>
<evidence type="ECO:0000313" key="17">
    <source>
        <dbReference type="EMBL" id="NCD69351.1"/>
    </source>
</evidence>
<keyword evidence="9 15" id="KW-0479">Metal-binding</keyword>
<comment type="catalytic activity">
    <reaction evidence="14">
        <text>IMP + diphosphate = hypoxanthine + 5-phospho-alpha-D-ribose 1-diphosphate</text>
        <dbReference type="Rhea" id="RHEA:17973"/>
        <dbReference type="ChEBI" id="CHEBI:17368"/>
        <dbReference type="ChEBI" id="CHEBI:33019"/>
        <dbReference type="ChEBI" id="CHEBI:58017"/>
        <dbReference type="ChEBI" id="CHEBI:58053"/>
        <dbReference type="EC" id="2.4.2.8"/>
    </reaction>
    <physiologicalReaction direction="right-to-left" evidence="14">
        <dbReference type="Rhea" id="RHEA:17975"/>
    </physiologicalReaction>
</comment>
<dbReference type="GO" id="GO:0006178">
    <property type="term" value="P:guanine salvage"/>
    <property type="evidence" value="ECO:0007669"/>
    <property type="project" value="TreeGrafter"/>
</dbReference>
<evidence type="ECO:0000256" key="4">
    <source>
        <dbReference type="ARBA" id="ARBA00008391"/>
    </source>
</evidence>
<keyword evidence="8 15" id="KW-0808">Transferase</keyword>
<dbReference type="GO" id="GO:0000287">
    <property type="term" value="F:magnesium ion binding"/>
    <property type="evidence" value="ECO:0007669"/>
    <property type="project" value="TreeGrafter"/>
</dbReference>
<dbReference type="NCBIfam" id="TIGR01203">
    <property type="entry name" value="HGPRTase"/>
    <property type="match status" value="1"/>
</dbReference>
<keyword evidence="6 15" id="KW-0963">Cytoplasm</keyword>
<dbReference type="Pfam" id="PF00156">
    <property type="entry name" value="Pribosyltran"/>
    <property type="match status" value="1"/>
</dbReference>
<dbReference type="GO" id="GO:0046100">
    <property type="term" value="P:hypoxanthine metabolic process"/>
    <property type="evidence" value="ECO:0007669"/>
    <property type="project" value="TreeGrafter"/>
</dbReference>
<evidence type="ECO:0000256" key="9">
    <source>
        <dbReference type="ARBA" id="ARBA00022723"/>
    </source>
</evidence>
<evidence type="ECO:0000313" key="18">
    <source>
        <dbReference type="Proteomes" id="UP000638732"/>
    </source>
</evidence>
<evidence type="ECO:0000256" key="15">
    <source>
        <dbReference type="RuleBase" id="RU364099"/>
    </source>
</evidence>
<dbReference type="GO" id="GO:0032263">
    <property type="term" value="P:GMP salvage"/>
    <property type="evidence" value="ECO:0007669"/>
    <property type="project" value="TreeGrafter"/>
</dbReference>
<comment type="caution">
    <text evidence="17">The sequence shown here is derived from an EMBL/GenBank/DDBJ whole genome shotgun (WGS) entry which is preliminary data.</text>
</comment>
<reference evidence="17" key="1">
    <citation type="submission" date="2020-01" db="EMBL/GenBank/DDBJ databases">
        <authorList>
            <person name="Seo Y.L."/>
        </authorList>
    </citation>
    <scope>NUCLEOTIDE SEQUENCE</scope>
    <source>
        <strain evidence="17">R11</strain>
    </source>
</reference>
<dbReference type="PANTHER" id="PTHR43340">
    <property type="entry name" value="HYPOXANTHINE-GUANINE PHOSPHORIBOSYLTRANSFERASE"/>
    <property type="match status" value="1"/>
</dbReference>
<dbReference type="InterPro" id="IPR029057">
    <property type="entry name" value="PRTase-like"/>
</dbReference>
<dbReference type="InterPro" id="IPR000836">
    <property type="entry name" value="PRTase_dom"/>
</dbReference>
<comment type="subcellular location">
    <subcellularLocation>
        <location evidence="2 15">Cytoplasm</location>
    </subcellularLocation>
</comment>
<evidence type="ECO:0000256" key="8">
    <source>
        <dbReference type="ARBA" id="ARBA00022679"/>
    </source>
</evidence>
<organism evidence="17 18">
    <name type="scientific">Mucilaginibacter agri</name>
    <dbReference type="NCBI Taxonomy" id="2695265"/>
    <lineage>
        <taxon>Bacteria</taxon>
        <taxon>Pseudomonadati</taxon>
        <taxon>Bacteroidota</taxon>
        <taxon>Sphingobacteriia</taxon>
        <taxon>Sphingobacteriales</taxon>
        <taxon>Sphingobacteriaceae</taxon>
        <taxon>Mucilaginibacter</taxon>
    </lineage>
</organism>
<dbReference type="InterPro" id="IPR005904">
    <property type="entry name" value="Hxn_phspho_trans"/>
</dbReference>
<evidence type="ECO:0000256" key="2">
    <source>
        <dbReference type="ARBA" id="ARBA00004496"/>
    </source>
</evidence>